<dbReference type="Proteomes" id="UP000229307">
    <property type="component" value="Unassembled WGS sequence"/>
</dbReference>
<name>A0A2M7S5Q3_9BACT</name>
<organism evidence="1 2">
    <name type="scientific">Candidatus Desantisbacteria bacterium CG_4_10_14_0_8_um_filter_48_22</name>
    <dbReference type="NCBI Taxonomy" id="1974543"/>
    <lineage>
        <taxon>Bacteria</taxon>
        <taxon>Candidatus Desantisiibacteriota</taxon>
    </lineage>
</organism>
<dbReference type="EMBL" id="PFMR01000298">
    <property type="protein sequence ID" value="PIZ14861.1"/>
    <property type="molecule type" value="Genomic_DNA"/>
</dbReference>
<evidence type="ECO:0000313" key="2">
    <source>
        <dbReference type="Proteomes" id="UP000229307"/>
    </source>
</evidence>
<protein>
    <submittedName>
        <fullName evidence="1">Uncharacterized protein</fullName>
    </submittedName>
</protein>
<evidence type="ECO:0000313" key="1">
    <source>
        <dbReference type="EMBL" id="PIZ14861.1"/>
    </source>
</evidence>
<proteinExistence type="predicted"/>
<reference evidence="2" key="1">
    <citation type="submission" date="2017-09" db="EMBL/GenBank/DDBJ databases">
        <title>Depth-based differentiation of microbial function through sediment-hosted aquifers and enrichment of novel symbionts in the deep terrestrial subsurface.</title>
        <authorList>
            <person name="Probst A.J."/>
            <person name="Ladd B."/>
            <person name="Jarett J.K."/>
            <person name="Geller-Mcgrath D.E."/>
            <person name="Sieber C.M.K."/>
            <person name="Emerson J.B."/>
            <person name="Anantharaman K."/>
            <person name="Thomas B.C."/>
            <person name="Malmstrom R."/>
            <person name="Stieglmeier M."/>
            <person name="Klingl A."/>
            <person name="Woyke T."/>
            <person name="Ryan C.M."/>
            <person name="Banfield J.F."/>
        </authorList>
    </citation>
    <scope>NUCLEOTIDE SEQUENCE [LARGE SCALE GENOMIC DNA]</scope>
</reference>
<dbReference type="AlphaFoldDB" id="A0A2M7S5Q3"/>
<comment type="caution">
    <text evidence="1">The sequence shown here is derived from an EMBL/GenBank/DDBJ whole genome shotgun (WGS) entry which is preliminary data.</text>
</comment>
<accession>A0A2M7S5Q3</accession>
<sequence length="59" mass="6516">MGCSTIWLRIVVIKVPITIGKGITKPTRIPLISVFRPHMADGRMPSTFVVRSIKGIGRI</sequence>
<gene>
    <name evidence="1" type="ORF">COY52_10940</name>
</gene>